<dbReference type="InterPro" id="IPR012337">
    <property type="entry name" value="RNaseH-like_sf"/>
</dbReference>
<dbReference type="Gramene" id="TraesJUL1D03G00570080.1">
    <property type="protein sequence ID" value="TraesJUL1D03G00570080.1.CDS1"/>
    <property type="gene ID" value="TraesJUL1D03G00570080"/>
</dbReference>
<dbReference type="InterPro" id="IPR044730">
    <property type="entry name" value="RNase_H-like_dom_plant"/>
</dbReference>
<dbReference type="AlphaFoldDB" id="A0A3B6A369"/>
<dbReference type="Proteomes" id="UP000019116">
    <property type="component" value="Chromosome 1D"/>
</dbReference>
<feature type="domain" description="RNase H type-1" evidence="1">
    <location>
        <begin position="2"/>
        <end position="73"/>
    </location>
</feature>
<dbReference type="Gramene" id="TraesCS1D03G0973600.1">
    <property type="protein sequence ID" value="TraesCS1D03G0973600.1.CDS1"/>
    <property type="gene ID" value="TraesCS1D03G0973600"/>
</dbReference>
<dbReference type="Gramene" id="TraesPARA_EIv1.0_0322460.1">
    <property type="protein sequence ID" value="TraesPARA_EIv1.0_0322460.1.CDS1"/>
    <property type="gene ID" value="TraesPARA_EIv1.0_0322460"/>
</dbReference>
<evidence type="ECO:0000259" key="1">
    <source>
        <dbReference type="Pfam" id="PF13456"/>
    </source>
</evidence>
<dbReference type="Gene3D" id="3.30.420.10">
    <property type="entry name" value="Ribonuclease H-like superfamily/Ribonuclease H"/>
    <property type="match status" value="1"/>
</dbReference>
<evidence type="ECO:0000313" key="3">
    <source>
        <dbReference type="Proteomes" id="UP000019116"/>
    </source>
</evidence>
<dbReference type="GO" id="GO:0003676">
    <property type="term" value="F:nucleic acid binding"/>
    <property type="evidence" value="ECO:0007669"/>
    <property type="project" value="InterPro"/>
</dbReference>
<sequence length="104" mass="11647">MQGMALALQHTELQVIIQSDSIEALSILSNENLSRSAYGHLVAEIKALMEERESIPQKIRRDQNRVADCLANYSRTESCTAVWLQRGPPCIEDLLPVDCNPIIL</sequence>
<dbReference type="Gramene" id="TraesSTA1D03G00566300.1">
    <property type="protein sequence ID" value="TraesSTA1D03G00566300.1.CDS1"/>
    <property type="gene ID" value="TraesSTA1D03G00566300"/>
</dbReference>
<dbReference type="Gramene" id="TraesLAC1D03G00571080.1">
    <property type="protein sequence ID" value="TraesLAC1D03G00571080.1.CDS1"/>
    <property type="gene ID" value="TraesLAC1D03G00571080"/>
</dbReference>
<dbReference type="Gramene" id="TraesJAG1D03G00566560.1">
    <property type="protein sequence ID" value="TraesJAG1D03G00566560.1.CDS1"/>
    <property type="gene ID" value="TraesJAG1D03G00566560"/>
</dbReference>
<proteinExistence type="predicted"/>
<dbReference type="Gramene" id="TraesARI1D03G00573580.1">
    <property type="protein sequence ID" value="TraesARI1D03G00573580.1.CDS1"/>
    <property type="gene ID" value="TraesARI1D03G00573580"/>
</dbReference>
<reference evidence="2" key="2">
    <citation type="submission" date="2018-10" db="UniProtKB">
        <authorList>
            <consortium name="EnsemblPlants"/>
        </authorList>
    </citation>
    <scope>IDENTIFICATION</scope>
</reference>
<dbReference type="Gramene" id="TraesCLE_scaffold_029028_01G000200.1">
    <property type="protein sequence ID" value="TraesCLE_scaffold_029028_01G000200.1"/>
    <property type="gene ID" value="TraesCLE_scaffold_029028_01G000200"/>
</dbReference>
<dbReference type="InterPro" id="IPR053151">
    <property type="entry name" value="RNase_H-like"/>
</dbReference>
<protein>
    <recommendedName>
        <fullName evidence="1">RNase H type-1 domain-containing protein</fullName>
    </recommendedName>
</protein>
<dbReference type="OrthoDB" id="687687at2759"/>
<name>A0A3B6A369_WHEAT</name>
<dbReference type="Gramene" id="TraesLDM1D03G00569460.1">
    <property type="protein sequence ID" value="TraesLDM1D03G00569460.1.CDS1"/>
    <property type="gene ID" value="TraesLDM1D03G00569460"/>
</dbReference>
<organism evidence="2">
    <name type="scientific">Triticum aestivum</name>
    <name type="common">Wheat</name>
    <dbReference type="NCBI Taxonomy" id="4565"/>
    <lineage>
        <taxon>Eukaryota</taxon>
        <taxon>Viridiplantae</taxon>
        <taxon>Streptophyta</taxon>
        <taxon>Embryophyta</taxon>
        <taxon>Tracheophyta</taxon>
        <taxon>Spermatophyta</taxon>
        <taxon>Magnoliopsida</taxon>
        <taxon>Liliopsida</taxon>
        <taxon>Poales</taxon>
        <taxon>Poaceae</taxon>
        <taxon>BOP clade</taxon>
        <taxon>Pooideae</taxon>
        <taxon>Triticodae</taxon>
        <taxon>Triticeae</taxon>
        <taxon>Triticinae</taxon>
        <taxon>Triticum</taxon>
    </lineage>
</organism>
<dbReference type="SUPFAM" id="SSF53098">
    <property type="entry name" value="Ribonuclease H-like"/>
    <property type="match status" value="1"/>
</dbReference>
<evidence type="ECO:0000313" key="2">
    <source>
        <dbReference type="EnsemblPlants" id="TraesCS1D02G422100.1.cds1"/>
    </source>
</evidence>
<dbReference type="Gramene" id="TraesMAC1D03G00566620.1">
    <property type="protein sequence ID" value="TraesMAC1D03G00566620.1.CDS1"/>
    <property type="gene ID" value="TraesMAC1D03G00566620"/>
</dbReference>
<dbReference type="CDD" id="cd06222">
    <property type="entry name" value="RNase_H_like"/>
    <property type="match status" value="1"/>
</dbReference>
<reference evidence="2" key="1">
    <citation type="submission" date="2018-08" db="EMBL/GenBank/DDBJ databases">
        <authorList>
            <person name="Rossello M."/>
        </authorList>
    </citation>
    <scope>NUCLEOTIDE SEQUENCE [LARGE SCALE GENOMIC DNA]</scope>
    <source>
        <strain evidence="2">cv. Chinese Spring</strain>
    </source>
</reference>
<dbReference type="Pfam" id="PF13456">
    <property type="entry name" value="RVT_3"/>
    <property type="match status" value="1"/>
</dbReference>
<dbReference type="InterPro" id="IPR002156">
    <property type="entry name" value="RNaseH_domain"/>
</dbReference>
<dbReference type="PANTHER" id="PTHR47723:SF24">
    <property type="entry name" value="RNASE H TYPE-1 DOMAIN-CONTAINING PROTEIN"/>
    <property type="match status" value="1"/>
</dbReference>
<dbReference type="Gramene" id="TraesROB_scaffold_038117_01G000400.1">
    <property type="protein sequence ID" value="TraesROB_scaffold_038117_01G000400.1"/>
    <property type="gene ID" value="TraesROB_scaffold_038117_01G000400"/>
</dbReference>
<keyword evidence="3" id="KW-1185">Reference proteome</keyword>
<dbReference type="Gramene" id="TraesCS1D02G422100.1">
    <property type="protein sequence ID" value="TraesCS1D02G422100.1.cds1"/>
    <property type="gene ID" value="TraesCS1D02G422100"/>
</dbReference>
<dbReference type="Gramene" id="TraesNOR1D03G00575010.1">
    <property type="protein sequence ID" value="TraesNOR1D03G00575010.1.CDS1"/>
    <property type="gene ID" value="TraesNOR1D03G00575010"/>
</dbReference>
<dbReference type="GO" id="GO:0004523">
    <property type="term" value="F:RNA-DNA hybrid ribonuclease activity"/>
    <property type="evidence" value="ECO:0007669"/>
    <property type="project" value="InterPro"/>
</dbReference>
<accession>A0A3B6A369</accession>
<dbReference type="PANTHER" id="PTHR47723">
    <property type="entry name" value="OS05G0353850 PROTEIN"/>
    <property type="match status" value="1"/>
</dbReference>
<dbReference type="Gramene" id="TraesCAD_scaffold_036348_01G000400.1">
    <property type="protein sequence ID" value="TraesCAD_scaffold_036348_01G000400.1"/>
    <property type="gene ID" value="TraesCAD_scaffold_036348_01G000400"/>
</dbReference>
<dbReference type="Gramene" id="TraesSYM1D03G00574460.1">
    <property type="protein sequence ID" value="TraesSYM1D03G00574460.1.CDS1"/>
    <property type="gene ID" value="TraesSYM1D03G00574460"/>
</dbReference>
<dbReference type="Gramene" id="TraesWEE_scaffold_030004_01G000400.1">
    <property type="protein sequence ID" value="TraesWEE_scaffold_030004_01G000400.1"/>
    <property type="gene ID" value="TraesWEE_scaffold_030004_01G000400"/>
</dbReference>
<dbReference type="EnsemblPlants" id="TraesCS1D02G422100.1">
    <property type="protein sequence ID" value="TraesCS1D02G422100.1.cds1"/>
    <property type="gene ID" value="TraesCS1D02G422100"/>
</dbReference>
<dbReference type="InterPro" id="IPR036397">
    <property type="entry name" value="RNaseH_sf"/>
</dbReference>